<dbReference type="Pfam" id="PF02768">
    <property type="entry name" value="DNA_pol3_beta_3"/>
    <property type="match status" value="1"/>
</dbReference>
<evidence type="ECO:0000256" key="3">
    <source>
        <dbReference type="ARBA" id="ARBA00022490"/>
    </source>
</evidence>
<dbReference type="GO" id="GO:0003677">
    <property type="term" value="F:DNA binding"/>
    <property type="evidence" value="ECO:0007669"/>
    <property type="project" value="UniProtKB-KW"/>
</dbReference>
<keyword evidence="4" id="KW-0808">Transferase</keyword>
<dbReference type="Proteomes" id="UP000177006">
    <property type="component" value="Unassembled WGS sequence"/>
</dbReference>
<dbReference type="STRING" id="1797457.A2160_04920"/>
<dbReference type="InterPro" id="IPR046938">
    <property type="entry name" value="DNA_clamp_sf"/>
</dbReference>
<name>A0A1F5E5T2_9BACT</name>
<evidence type="ECO:0000256" key="6">
    <source>
        <dbReference type="ARBA" id="ARBA00022705"/>
    </source>
</evidence>
<keyword evidence="5" id="KW-0548">Nucleotidyltransferase</keyword>
<dbReference type="PANTHER" id="PTHR30478:SF0">
    <property type="entry name" value="BETA SLIDING CLAMP"/>
    <property type="match status" value="1"/>
</dbReference>
<evidence type="ECO:0000256" key="2">
    <source>
        <dbReference type="ARBA" id="ARBA00010752"/>
    </source>
</evidence>
<reference evidence="11 12" key="1">
    <citation type="journal article" date="2016" name="Nat. Commun.">
        <title>Thousands of microbial genomes shed light on interconnected biogeochemical processes in an aquifer system.</title>
        <authorList>
            <person name="Anantharaman K."/>
            <person name="Brown C.T."/>
            <person name="Hug L.A."/>
            <person name="Sharon I."/>
            <person name="Castelle C.J."/>
            <person name="Probst A.J."/>
            <person name="Thomas B.C."/>
            <person name="Singh A."/>
            <person name="Wilkins M.J."/>
            <person name="Karaoz U."/>
            <person name="Brodie E.L."/>
            <person name="Williams K.H."/>
            <person name="Hubbard S.S."/>
            <person name="Banfield J.F."/>
        </authorList>
    </citation>
    <scope>NUCLEOTIDE SEQUENCE [LARGE SCALE GENOMIC DNA]</scope>
</reference>
<keyword evidence="3" id="KW-0963">Cytoplasm</keyword>
<keyword evidence="7" id="KW-0239">DNA-directed DNA polymerase</keyword>
<evidence type="ECO:0000313" key="11">
    <source>
        <dbReference type="EMBL" id="OGD62769.1"/>
    </source>
</evidence>
<evidence type="ECO:0000256" key="5">
    <source>
        <dbReference type="ARBA" id="ARBA00022695"/>
    </source>
</evidence>
<dbReference type="GO" id="GO:0003887">
    <property type="term" value="F:DNA-directed DNA polymerase activity"/>
    <property type="evidence" value="ECO:0007669"/>
    <property type="project" value="UniProtKB-KW"/>
</dbReference>
<organism evidence="11 12">
    <name type="scientific">Candidatus Beckwithbacteria bacterium RBG_13_42_9</name>
    <dbReference type="NCBI Taxonomy" id="1797457"/>
    <lineage>
        <taxon>Bacteria</taxon>
        <taxon>Candidatus Beckwithiibacteriota</taxon>
    </lineage>
</organism>
<gene>
    <name evidence="11" type="ORF">A2160_04920</name>
</gene>
<accession>A0A1F5E5T2</accession>
<dbReference type="GO" id="GO:0005737">
    <property type="term" value="C:cytoplasm"/>
    <property type="evidence" value="ECO:0007669"/>
    <property type="project" value="UniProtKB-SubCell"/>
</dbReference>
<evidence type="ECO:0000256" key="8">
    <source>
        <dbReference type="ARBA" id="ARBA00023125"/>
    </source>
</evidence>
<protein>
    <submittedName>
        <fullName evidence="11">DNA polymerase III subunit beta</fullName>
    </submittedName>
</protein>
<dbReference type="InterPro" id="IPR022637">
    <property type="entry name" value="DNA_polIII_beta_cen"/>
</dbReference>
<keyword evidence="6" id="KW-0235">DNA replication</keyword>
<evidence type="ECO:0000256" key="1">
    <source>
        <dbReference type="ARBA" id="ARBA00004496"/>
    </source>
</evidence>
<dbReference type="GO" id="GO:0006271">
    <property type="term" value="P:DNA strand elongation involved in DNA replication"/>
    <property type="evidence" value="ECO:0007669"/>
    <property type="project" value="TreeGrafter"/>
</dbReference>
<dbReference type="AlphaFoldDB" id="A0A1F5E5T2"/>
<dbReference type="InterPro" id="IPR022635">
    <property type="entry name" value="DNA_polIII_beta_C"/>
</dbReference>
<dbReference type="SMART" id="SM00480">
    <property type="entry name" value="POL3Bc"/>
    <property type="match status" value="1"/>
</dbReference>
<comment type="similarity">
    <text evidence="2">Belongs to the beta sliding clamp family.</text>
</comment>
<evidence type="ECO:0000259" key="10">
    <source>
        <dbReference type="Pfam" id="PF02768"/>
    </source>
</evidence>
<dbReference type="Gene3D" id="3.70.10.10">
    <property type="match status" value="1"/>
</dbReference>
<dbReference type="Pfam" id="PF02767">
    <property type="entry name" value="DNA_pol3_beta_2"/>
    <property type="match status" value="1"/>
</dbReference>
<comment type="caution">
    <text evidence="11">The sequence shown here is derived from an EMBL/GenBank/DDBJ whole genome shotgun (WGS) entry which is preliminary data.</text>
</comment>
<feature type="domain" description="DNA polymerase III beta sliding clamp C-terminal" evidence="10">
    <location>
        <begin position="182"/>
        <end position="301"/>
    </location>
</feature>
<comment type="subcellular location">
    <subcellularLocation>
        <location evidence="1">Cytoplasm</location>
    </subcellularLocation>
</comment>
<feature type="non-terminal residue" evidence="11">
    <location>
        <position position="1"/>
    </location>
</feature>
<dbReference type="GO" id="GO:0009360">
    <property type="term" value="C:DNA polymerase III complex"/>
    <property type="evidence" value="ECO:0007669"/>
    <property type="project" value="InterPro"/>
</dbReference>
<dbReference type="InterPro" id="IPR001001">
    <property type="entry name" value="DNA_polIII_beta"/>
</dbReference>
<dbReference type="CDD" id="cd00140">
    <property type="entry name" value="beta_clamp"/>
    <property type="match status" value="1"/>
</dbReference>
<dbReference type="EMBL" id="MEZK01000017">
    <property type="protein sequence ID" value="OGD62769.1"/>
    <property type="molecule type" value="Genomic_DNA"/>
</dbReference>
<dbReference type="GO" id="GO:0008408">
    <property type="term" value="F:3'-5' exonuclease activity"/>
    <property type="evidence" value="ECO:0007669"/>
    <property type="project" value="InterPro"/>
</dbReference>
<sequence length="305" mass="33454">TVPIKNLAELIATFPADKITLEVKENWLNIEHKQGRVKFPATIADEFPVKELFPSQKKWVGELSFPAPSLLGGLKKVVFAAATDESRPVLSGVFFQRVDQGLQLVATDGYRLSVVNFPGKTDKLAQSLLVSAKALRELEKDVAGDKEVVCFVDPDGKQVFFKQDNLTLGSRLIEGEFPDFTKILPGQPTTTAVFAKDEMVQALRSAAIFARENSNIIRLEINKKAVKVAAGAAQVGEGSFDLRGVEVKGEDLKIAFNFRFLLEALAVFEDDQVIFNFSGGLAPVKLLSTKNSAFFHIIMPVKLQG</sequence>
<proteinExistence type="inferred from homology"/>
<dbReference type="PANTHER" id="PTHR30478">
    <property type="entry name" value="DNA POLYMERASE III SUBUNIT BETA"/>
    <property type="match status" value="1"/>
</dbReference>
<evidence type="ECO:0000313" key="12">
    <source>
        <dbReference type="Proteomes" id="UP000177006"/>
    </source>
</evidence>
<evidence type="ECO:0000256" key="4">
    <source>
        <dbReference type="ARBA" id="ARBA00022679"/>
    </source>
</evidence>
<dbReference type="NCBIfam" id="TIGR00663">
    <property type="entry name" value="dnan"/>
    <property type="match status" value="1"/>
</dbReference>
<dbReference type="SUPFAM" id="SSF55979">
    <property type="entry name" value="DNA clamp"/>
    <property type="match status" value="2"/>
</dbReference>
<dbReference type="Gene3D" id="3.10.150.10">
    <property type="entry name" value="DNA Polymerase III, subunit A, domain 2"/>
    <property type="match status" value="1"/>
</dbReference>
<evidence type="ECO:0000256" key="7">
    <source>
        <dbReference type="ARBA" id="ARBA00022932"/>
    </source>
</evidence>
<feature type="domain" description="DNA polymerase III beta sliding clamp central" evidence="9">
    <location>
        <begin position="74"/>
        <end position="179"/>
    </location>
</feature>
<evidence type="ECO:0000259" key="9">
    <source>
        <dbReference type="Pfam" id="PF02767"/>
    </source>
</evidence>
<keyword evidence="8" id="KW-0238">DNA-binding</keyword>